<evidence type="ECO:0000313" key="2">
    <source>
        <dbReference type="EMBL" id="TQR86472.1"/>
    </source>
</evidence>
<dbReference type="SUPFAM" id="SSF53756">
    <property type="entry name" value="UDP-Glycosyltransferase/glycogen phosphorylase"/>
    <property type="match status" value="1"/>
</dbReference>
<sequence>MTSRDMRVVAWPRWYDNPYLPNLVEGLNREGLRSGSAQLLLTAAMRLRAGDWLHVHWPGETHTYAARWRYQRGARSVDAQLRALKRRDVRIAWTAHNLLPHDDPHPDLGHRARSNLLDIVDHVFVHFEGARAELAREFGYDGPSTVVHHPHYVDAYPTPPSQRVAREELGLPADGFVALAFGLIRPYKGIDTLIEAFRRCARDDDRLVIAGAPAGGVQSTLETAAADPRIVLHARKIPDSRVPTYFAAADVATIAHRAFFTSGSALLSLSMGCPIVGPSVNHLADLAGGHRLFPADTSADGLADALCRARDESSLVDRVAIRNWAVDHGSWQATTETIANTLFGRPGGEGRGSRAG</sequence>
<accession>A0A544W2P1</accession>
<dbReference type="Pfam" id="PF13692">
    <property type="entry name" value="Glyco_trans_1_4"/>
    <property type="match status" value="1"/>
</dbReference>
<protein>
    <submittedName>
        <fullName evidence="2">Glycosyltransferase</fullName>
    </submittedName>
</protein>
<dbReference type="Gene3D" id="3.40.50.2000">
    <property type="entry name" value="Glycogen Phosphorylase B"/>
    <property type="match status" value="1"/>
</dbReference>
<evidence type="ECO:0000256" key="1">
    <source>
        <dbReference type="ARBA" id="ARBA00022679"/>
    </source>
</evidence>
<dbReference type="EMBL" id="VIFX01000012">
    <property type="protein sequence ID" value="TQR86472.1"/>
    <property type="molecule type" value="Genomic_DNA"/>
</dbReference>
<evidence type="ECO:0000313" key="3">
    <source>
        <dbReference type="Proteomes" id="UP000315759"/>
    </source>
</evidence>
<keyword evidence="1 2" id="KW-0808">Transferase</keyword>
<comment type="caution">
    <text evidence="2">The sequence shown here is derived from an EMBL/GenBank/DDBJ whole genome shotgun (WGS) entry which is preliminary data.</text>
</comment>
<dbReference type="PANTHER" id="PTHR46401">
    <property type="entry name" value="GLYCOSYLTRANSFERASE WBBK-RELATED"/>
    <property type="match status" value="1"/>
</dbReference>
<dbReference type="GO" id="GO:0009103">
    <property type="term" value="P:lipopolysaccharide biosynthetic process"/>
    <property type="evidence" value="ECO:0007669"/>
    <property type="project" value="TreeGrafter"/>
</dbReference>
<organism evidence="2 3">
    <name type="scientific">Mycolicibacterium hodleri</name>
    <dbReference type="NCBI Taxonomy" id="49897"/>
    <lineage>
        <taxon>Bacteria</taxon>
        <taxon>Bacillati</taxon>
        <taxon>Actinomycetota</taxon>
        <taxon>Actinomycetes</taxon>
        <taxon>Mycobacteriales</taxon>
        <taxon>Mycobacteriaceae</taxon>
        <taxon>Mycolicibacterium</taxon>
    </lineage>
</organism>
<proteinExistence type="predicted"/>
<keyword evidence="3" id="KW-1185">Reference proteome</keyword>
<reference evidence="2 3" key="1">
    <citation type="submission" date="2018-10" db="EMBL/GenBank/DDBJ databases">
        <title>Draft genome of Mycobacterium hodleri strain B.</title>
        <authorList>
            <person name="Amande T.J."/>
            <person name="Mcgenity T.J."/>
        </authorList>
    </citation>
    <scope>NUCLEOTIDE SEQUENCE [LARGE SCALE GENOMIC DNA]</scope>
    <source>
        <strain evidence="2 3">B</strain>
    </source>
</reference>
<dbReference type="GO" id="GO:0016757">
    <property type="term" value="F:glycosyltransferase activity"/>
    <property type="evidence" value="ECO:0007669"/>
    <property type="project" value="TreeGrafter"/>
</dbReference>
<gene>
    <name evidence="2" type="ORF">D8S82_11475</name>
</gene>
<name>A0A544W2P1_9MYCO</name>
<dbReference type="PANTHER" id="PTHR46401:SF2">
    <property type="entry name" value="GLYCOSYLTRANSFERASE WBBK-RELATED"/>
    <property type="match status" value="1"/>
</dbReference>
<dbReference type="RefSeq" id="WP_142552223.1">
    <property type="nucleotide sequence ID" value="NZ_VIFX01000012.1"/>
</dbReference>
<dbReference type="AlphaFoldDB" id="A0A544W2P1"/>
<dbReference type="Proteomes" id="UP000315759">
    <property type="component" value="Unassembled WGS sequence"/>
</dbReference>